<dbReference type="GO" id="GO:0015627">
    <property type="term" value="C:type II protein secretion system complex"/>
    <property type="evidence" value="ECO:0007669"/>
    <property type="project" value="InterPro"/>
</dbReference>
<keyword evidence="9" id="KW-0472">Membrane</keyword>
<evidence type="ECO:0000256" key="7">
    <source>
        <dbReference type="ARBA" id="ARBA00022692"/>
    </source>
</evidence>
<name>A0A2S9KA11_9BURK</name>
<keyword evidence="4" id="KW-0813">Transport</keyword>
<evidence type="ECO:0000256" key="8">
    <source>
        <dbReference type="ARBA" id="ARBA00022927"/>
    </source>
</evidence>
<dbReference type="InterPro" id="IPR022792">
    <property type="entry name" value="T2SS_protein-GspN"/>
</dbReference>
<evidence type="ECO:0000256" key="10">
    <source>
        <dbReference type="ARBA" id="ARBA00030772"/>
    </source>
</evidence>
<accession>A0A2S9KA11</accession>
<evidence type="ECO:0000256" key="4">
    <source>
        <dbReference type="ARBA" id="ARBA00022448"/>
    </source>
</evidence>
<dbReference type="AlphaFoldDB" id="A0A2S9KA11"/>
<keyword evidence="8" id="KW-0653">Protein transport</keyword>
<reference evidence="11 12" key="1">
    <citation type="submission" date="2018-03" db="EMBL/GenBank/DDBJ databases">
        <title>Comparative genomics illustrates the genes involved in a hyperalkaliphilic mechanisms of Serpentinomonas isolated from highly-alkaline calcium-rich serpentinized springs.</title>
        <authorList>
            <person name="Suzuki S."/>
            <person name="Ishii S."/>
            <person name="Walworth N."/>
            <person name="Bird L."/>
            <person name="Kuenen J.G."/>
            <person name="Nealson K.H."/>
        </authorList>
    </citation>
    <scope>NUCLEOTIDE SEQUENCE [LARGE SCALE GENOMIC DNA]</scope>
    <source>
        <strain evidence="11 12">P1</strain>
    </source>
</reference>
<evidence type="ECO:0000313" key="11">
    <source>
        <dbReference type="EMBL" id="PRD67215.1"/>
    </source>
</evidence>
<comment type="subcellular location">
    <subcellularLocation>
        <location evidence="1">Cell inner membrane</location>
    </subcellularLocation>
</comment>
<dbReference type="OrthoDB" id="8558191at2"/>
<comment type="similarity">
    <text evidence="2">Belongs to the GSP N family.</text>
</comment>
<evidence type="ECO:0000256" key="6">
    <source>
        <dbReference type="ARBA" id="ARBA00022519"/>
    </source>
</evidence>
<dbReference type="EMBL" id="PVLQ01000001">
    <property type="protein sequence ID" value="PRD67215.1"/>
    <property type="molecule type" value="Genomic_DNA"/>
</dbReference>
<keyword evidence="7" id="KW-0812">Transmembrane</keyword>
<keyword evidence="12" id="KW-1185">Reference proteome</keyword>
<organism evidence="11 12">
    <name type="scientific">Malikia granosa</name>
    <dbReference type="NCBI Taxonomy" id="263067"/>
    <lineage>
        <taxon>Bacteria</taxon>
        <taxon>Pseudomonadati</taxon>
        <taxon>Pseudomonadota</taxon>
        <taxon>Betaproteobacteria</taxon>
        <taxon>Burkholderiales</taxon>
        <taxon>Comamonadaceae</taxon>
        <taxon>Malikia</taxon>
    </lineage>
</organism>
<evidence type="ECO:0000256" key="5">
    <source>
        <dbReference type="ARBA" id="ARBA00022475"/>
    </source>
</evidence>
<evidence type="ECO:0000256" key="9">
    <source>
        <dbReference type="ARBA" id="ARBA00023136"/>
    </source>
</evidence>
<keyword evidence="5" id="KW-1003">Cell membrane</keyword>
<keyword evidence="6" id="KW-0997">Cell inner membrane</keyword>
<evidence type="ECO:0000256" key="2">
    <source>
        <dbReference type="ARBA" id="ARBA00007208"/>
    </source>
</evidence>
<proteinExistence type="inferred from homology"/>
<gene>
    <name evidence="11" type="ORF">C6P64_00175</name>
</gene>
<protein>
    <recommendedName>
        <fullName evidence="3">Type II secretion system protein N</fullName>
    </recommendedName>
    <alternativeName>
        <fullName evidence="10">General secretion pathway protein N</fullName>
    </alternativeName>
</protein>
<dbReference type="GO" id="GO:0005886">
    <property type="term" value="C:plasma membrane"/>
    <property type="evidence" value="ECO:0007669"/>
    <property type="project" value="UniProtKB-SubCell"/>
</dbReference>
<sequence>MRPAPAGAKPGTRRGNGLFLLAAAIGLGVGAISFAPARALGLLVREASGDQVRLLNARGTVWQGRAEWVLTGGTGSRSSAALPQGMSWKLAPTWSGGPALQLKLSAPCCTPQGLDLLLAWRAGSARLELGRQQSLWPASWLAGLGAPWNTIQLQGSLQLQTEGSGIEWAQGRARLTGPFELQALDLGSSLSTLKPLGSYRMRFEPDAGGSPQLRLETLRGELKLSGEGRWTGRRLRFRGEAEAAAGSERALSNLLNILGRRDGARAHISLG</sequence>
<dbReference type="Pfam" id="PF01203">
    <property type="entry name" value="T2SSN"/>
    <property type="match status" value="1"/>
</dbReference>
<evidence type="ECO:0000256" key="1">
    <source>
        <dbReference type="ARBA" id="ARBA00004533"/>
    </source>
</evidence>
<evidence type="ECO:0000256" key="3">
    <source>
        <dbReference type="ARBA" id="ARBA00021563"/>
    </source>
</evidence>
<comment type="caution">
    <text evidence="11">The sequence shown here is derived from an EMBL/GenBank/DDBJ whole genome shotgun (WGS) entry which is preliminary data.</text>
</comment>
<dbReference type="Proteomes" id="UP000238589">
    <property type="component" value="Unassembled WGS sequence"/>
</dbReference>
<dbReference type="GO" id="GO:0015628">
    <property type="term" value="P:protein secretion by the type II secretion system"/>
    <property type="evidence" value="ECO:0007669"/>
    <property type="project" value="InterPro"/>
</dbReference>
<evidence type="ECO:0000313" key="12">
    <source>
        <dbReference type="Proteomes" id="UP000238589"/>
    </source>
</evidence>
<dbReference type="RefSeq" id="WP_105746579.1">
    <property type="nucleotide sequence ID" value="NZ_PVLQ01000001.1"/>
</dbReference>